<organism evidence="11 12">
    <name type="scientific">Tahibacter amnicola</name>
    <dbReference type="NCBI Taxonomy" id="2976241"/>
    <lineage>
        <taxon>Bacteria</taxon>
        <taxon>Pseudomonadati</taxon>
        <taxon>Pseudomonadota</taxon>
        <taxon>Gammaproteobacteria</taxon>
        <taxon>Lysobacterales</taxon>
        <taxon>Rhodanobacteraceae</taxon>
        <taxon>Tahibacter</taxon>
    </lineage>
</organism>
<dbReference type="HAMAP" id="MF_00711">
    <property type="entry name" value="GcvP"/>
    <property type="match status" value="1"/>
</dbReference>
<dbReference type="InterPro" id="IPR020581">
    <property type="entry name" value="GDC_P"/>
</dbReference>
<evidence type="ECO:0000256" key="8">
    <source>
        <dbReference type="HAMAP-Rule" id="MF_00711"/>
    </source>
</evidence>
<evidence type="ECO:0000256" key="3">
    <source>
        <dbReference type="ARBA" id="ARBA00010756"/>
    </source>
</evidence>
<accession>A0ABY6B9S0</accession>
<dbReference type="Gene3D" id="3.40.640.10">
    <property type="entry name" value="Type I PLP-dependent aspartate aminotransferase-like (Major domain)"/>
    <property type="match status" value="2"/>
</dbReference>
<evidence type="ECO:0000313" key="12">
    <source>
        <dbReference type="Proteomes" id="UP001064632"/>
    </source>
</evidence>
<comment type="subunit">
    <text evidence="4 8">The glycine cleavage system is composed of four proteins: P, T, L and H.</text>
</comment>
<feature type="domain" description="Glycine cleavage system P-protein N-terminal" evidence="9">
    <location>
        <begin position="20"/>
        <end position="441"/>
    </location>
</feature>
<evidence type="ECO:0000256" key="6">
    <source>
        <dbReference type="ARBA" id="ARBA00023002"/>
    </source>
</evidence>
<dbReference type="PANTHER" id="PTHR11773">
    <property type="entry name" value="GLYCINE DEHYDROGENASE, DECARBOXYLATING"/>
    <property type="match status" value="1"/>
</dbReference>
<comment type="similarity">
    <text evidence="3 8">Belongs to the GcvP family.</text>
</comment>
<reference evidence="11" key="1">
    <citation type="submission" date="2022-09" db="EMBL/GenBank/DDBJ databases">
        <title>Tahibacter sp. nov., isolated from a fresh water.</title>
        <authorList>
            <person name="Baek J.H."/>
            <person name="Lee J.K."/>
            <person name="Kim J.M."/>
            <person name="Jeon C.O."/>
        </authorList>
    </citation>
    <scope>NUCLEOTIDE SEQUENCE</scope>
    <source>
        <strain evidence="11">W38</strain>
    </source>
</reference>
<evidence type="ECO:0000259" key="9">
    <source>
        <dbReference type="Pfam" id="PF02347"/>
    </source>
</evidence>
<dbReference type="InterPro" id="IPR015421">
    <property type="entry name" value="PyrdxlP-dep_Trfase_major"/>
</dbReference>
<feature type="domain" description="Glycine cleavage system P-protein N-terminal" evidence="9">
    <location>
        <begin position="448"/>
        <end position="732"/>
    </location>
</feature>
<keyword evidence="6 8" id="KW-0560">Oxidoreductase</keyword>
<comment type="catalytic activity">
    <reaction evidence="7 8">
        <text>N(6)-[(R)-lipoyl]-L-lysyl-[glycine-cleavage complex H protein] + glycine + H(+) = N(6)-[(R)-S(8)-aminomethyldihydrolipoyl]-L-lysyl-[glycine-cleavage complex H protein] + CO2</text>
        <dbReference type="Rhea" id="RHEA:24304"/>
        <dbReference type="Rhea" id="RHEA-COMP:10494"/>
        <dbReference type="Rhea" id="RHEA-COMP:10495"/>
        <dbReference type="ChEBI" id="CHEBI:15378"/>
        <dbReference type="ChEBI" id="CHEBI:16526"/>
        <dbReference type="ChEBI" id="CHEBI:57305"/>
        <dbReference type="ChEBI" id="CHEBI:83099"/>
        <dbReference type="ChEBI" id="CHEBI:83143"/>
        <dbReference type="EC" id="1.4.4.2"/>
    </reaction>
</comment>
<evidence type="ECO:0000256" key="2">
    <source>
        <dbReference type="ARBA" id="ARBA00003788"/>
    </source>
</evidence>
<dbReference type="EMBL" id="CP104694">
    <property type="protein sequence ID" value="UXI66286.1"/>
    <property type="molecule type" value="Genomic_DNA"/>
</dbReference>
<dbReference type="GO" id="GO:0004375">
    <property type="term" value="F:glycine dehydrogenase (decarboxylating) activity"/>
    <property type="evidence" value="ECO:0007669"/>
    <property type="project" value="UniProtKB-EC"/>
</dbReference>
<dbReference type="NCBIfam" id="TIGR00461">
    <property type="entry name" value="gcvP"/>
    <property type="match status" value="1"/>
</dbReference>
<comment type="function">
    <text evidence="2 8">The glycine cleavage system catalyzes the degradation of glycine. The P protein binds the alpha-amino group of glycine through its pyridoxal phosphate cofactor; CO(2) is released and the remaining methylamine moiety is then transferred to the lipoamide cofactor of the H protein.</text>
</comment>
<dbReference type="NCBIfam" id="NF001696">
    <property type="entry name" value="PRK00451.1"/>
    <property type="match status" value="1"/>
</dbReference>
<dbReference type="InterPro" id="IPR015422">
    <property type="entry name" value="PyrdxlP-dep_Trfase_small"/>
</dbReference>
<dbReference type="PANTHER" id="PTHR11773:SF1">
    <property type="entry name" value="GLYCINE DEHYDROGENASE (DECARBOXYLATING), MITOCHONDRIAL"/>
    <property type="match status" value="1"/>
</dbReference>
<dbReference type="Pfam" id="PF21478">
    <property type="entry name" value="GcvP2_C"/>
    <property type="match status" value="1"/>
</dbReference>
<evidence type="ECO:0000259" key="10">
    <source>
        <dbReference type="Pfam" id="PF21478"/>
    </source>
</evidence>
<dbReference type="RefSeq" id="WP_261693270.1">
    <property type="nucleotide sequence ID" value="NZ_CP104694.1"/>
</dbReference>
<dbReference type="Proteomes" id="UP001064632">
    <property type="component" value="Chromosome"/>
</dbReference>
<evidence type="ECO:0000256" key="5">
    <source>
        <dbReference type="ARBA" id="ARBA00022898"/>
    </source>
</evidence>
<evidence type="ECO:0000313" key="11">
    <source>
        <dbReference type="EMBL" id="UXI66286.1"/>
    </source>
</evidence>
<evidence type="ECO:0000256" key="7">
    <source>
        <dbReference type="ARBA" id="ARBA00049026"/>
    </source>
</evidence>
<dbReference type="SUPFAM" id="SSF53383">
    <property type="entry name" value="PLP-dependent transferases"/>
    <property type="match status" value="2"/>
</dbReference>
<comment type="cofactor">
    <cofactor evidence="1 8">
        <name>pyridoxal 5'-phosphate</name>
        <dbReference type="ChEBI" id="CHEBI:597326"/>
    </cofactor>
</comment>
<dbReference type="Gene3D" id="3.90.1150.10">
    <property type="entry name" value="Aspartate Aminotransferase, domain 1"/>
    <property type="match status" value="2"/>
</dbReference>
<evidence type="ECO:0000256" key="1">
    <source>
        <dbReference type="ARBA" id="ARBA00001933"/>
    </source>
</evidence>
<dbReference type="CDD" id="cd00613">
    <property type="entry name" value="GDC-P"/>
    <property type="match status" value="2"/>
</dbReference>
<keyword evidence="5 8" id="KW-0663">Pyridoxal phosphate</keyword>
<dbReference type="NCBIfam" id="NF003346">
    <property type="entry name" value="PRK04366.1"/>
    <property type="match status" value="1"/>
</dbReference>
<dbReference type="InterPro" id="IPR049316">
    <property type="entry name" value="GDC-P_C"/>
</dbReference>
<protein>
    <recommendedName>
        <fullName evidence="8">Glycine dehydrogenase (decarboxylating)</fullName>
        <ecNumber evidence="8">1.4.4.2</ecNumber>
    </recommendedName>
    <alternativeName>
        <fullName evidence="8">Glycine cleavage system P-protein</fullName>
    </alternativeName>
    <alternativeName>
        <fullName evidence="8">Glycine decarboxylase</fullName>
    </alternativeName>
    <alternativeName>
        <fullName evidence="8">Glycine dehydrogenase (aminomethyl-transferring)</fullName>
    </alternativeName>
</protein>
<proteinExistence type="inferred from homology"/>
<feature type="modified residue" description="N6-(pyridoxal phosphate)lysine" evidence="8">
    <location>
        <position position="704"/>
    </location>
</feature>
<dbReference type="InterPro" id="IPR003437">
    <property type="entry name" value="GcvP"/>
</dbReference>
<sequence length="956" mass="103251">MSQNTTRTLRDLEHSDGFLERHIGPNDAEIAHMLRVVGYDSLESLTDAIVPASIKSAQPLNLPAPMSEVDAIAKIRAVADKNQVFKSFIGQGYYGTHTPNVILRNILENPAWYTAYTPYQAEISQGRMEALINFQTLCADLTGMEIANASLLDEATAAAEAMTLAKRSCKSKSNTFFVSNGVHPQSLEVIRTRAEPLGIEVVVADDAEAMNLDAFGVLLQYPNTFGQINDYKALADAVHARGGLVAVATDLLALTLLAAPGEWGADIVVGNSQRFGVPFGFGGPHAAFMACRDAYKRSMPGRLIGVSIDAEGKPAYRLTLQTREQHIRREKATSNICTAQVLLAVMASMYAVYHGADGLVRIARRTHRLAAILATSLRSAGITVGTDFFDTLHVVGIDANAVHAKAKAARINLRAIDASSLSISLDETTTRDDIRTLASLFGATIADVDALDAVTADALPAGLSRTSSFLTHPVFNTHHSEHELLRYMRSLADKDLAMDRTMIPLGSCTMKLNATAEMIPVTWPEFGAIHPLAPADQVTGYKELIDGLEAMLVECTGYDAVSLQPNSGAQGEYAGLLAIRAYHRSRGDEKRDICLIPESAHGTNPASAQMCGMTVVVTKCDSNGNVDVEDIRRAAEKYSDRLAAIMMTYPSTHGVFEEDVVEICNIIHQHGGQVYTDGANMNALVGVAKPGKWGSDVSHLNLHKTFCIPHGGGGPGVGPCAVKSHLAPFLPRTLGGEGDVGMVSAASFGSASILPISWMYVTMMGAAGLRKATQVALLNANYIAKRLESHYATLYTGRNDLVAHECILDLRPLKDSTGISAEDVAKRLIDFGFHAPTLSFPVAGTLMVEPTESESQHELDRFIDAMIEIREEIRAIEEGKLDREDNPLKNAPHTATTVSASEWTHAYTRELAAFPLPTLRLQKYWPPVARVDNVYGDKNVMCACIPVDAYKEPAEA</sequence>
<gene>
    <name evidence="8 11" type="primary">gcvP</name>
    <name evidence="11" type="ORF">N4264_16185</name>
</gene>
<name>A0ABY6B9S0_9GAMM</name>
<keyword evidence="12" id="KW-1185">Reference proteome</keyword>
<dbReference type="InterPro" id="IPR015424">
    <property type="entry name" value="PyrdxlP-dep_Trfase"/>
</dbReference>
<feature type="domain" description="Glycine dehydrogenase C-terminal" evidence="10">
    <location>
        <begin position="772"/>
        <end position="893"/>
    </location>
</feature>
<evidence type="ECO:0000256" key="4">
    <source>
        <dbReference type="ARBA" id="ARBA00011690"/>
    </source>
</evidence>
<dbReference type="InterPro" id="IPR049315">
    <property type="entry name" value="GDC-P_N"/>
</dbReference>
<dbReference type="EC" id="1.4.4.2" evidence="8"/>
<dbReference type="Pfam" id="PF02347">
    <property type="entry name" value="GDC-P"/>
    <property type="match status" value="2"/>
</dbReference>